<dbReference type="EMBL" id="JAJITD010000004">
    <property type="protein sequence ID" value="MCC8392992.1"/>
    <property type="molecule type" value="Genomic_DNA"/>
</dbReference>
<name>A0ABS8JT03_9BURK</name>
<dbReference type="InterPro" id="IPR021225">
    <property type="entry name" value="Tlde1_dom"/>
</dbReference>
<evidence type="ECO:0000313" key="2">
    <source>
        <dbReference type="EMBL" id="MCC8392992.1"/>
    </source>
</evidence>
<evidence type="ECO:0000259" key="1">
    <source>
        <dbReference type="Pfam" id="PF10908"/>
    </source>
</evidence>
<dbReference type="Pfam" id="PF10908">
    <property type="entry name" value="Tlde1_dom"/>
    <property type="match status" value="1"/>
</dbReference>
<keyword evidence="3" id="KW-1185">Reference proteome</keyword>
<sequence>MPWVFGHTSKKLYFNGTFVDARGYSGNGEGKDQHHLQHVRDKGPIPVGEYEIGAPFRHAHTGPYTMRLTPINGTNTFGRSGFMIHGDSRSDPGNASKGCIVLAPLVREKTGTVETDC</sequence>
<dbReference type="CDD" id="cd16913">
    <property type="entry name" value="YkuD_like"/>
    <property type="match status" value="1"/>
</dbReference>
<gene>
    <name evidence="2" type="ORF">LJ656_10365</name>
</gene>
<dbReference type="Proteomes" id="UP001431019">
    <property type="component" value="Unassembled WGS sequence"/>
</dbReference>
<comment type="caution">
    <text evidence="2">The sequence shown here is derived from an EMBL/GenBank/DDBJ whole genome shotgun (WGS) entry which is preliminary data.</text>
</comment>
<dbReference type="RefSeq" id="WP_230509301.1">
    <property type="nucleotide sequence ID" value="NZ_JAJITD010000004.1"/>
</dbReference>
<accession>A0ABS8JT03</accession>
<reference evidence="2 3" key="1">
    <citation type="submission" date="2021-11" db="EMBL/GenBank/DDBJ databases">
        <authorList>
            <person name="Oh E.-T."/>
            <person name="Kim S.-B."/>
        </authorList>
    </citation>
    <scope>NUCLEOTIDE SEQUENCE [LARGE SCALE GENOMIC DNA]</scope>
    <source>
        <strain evidence="2 3">MMS20-SJTR3</strain>
    </source>
</reference>
<proteinExistence type="predicted"/>
<dbReference type="InterPro" id="IPR005490">
    <property type="entry name" value="LD_TPept_cat_dom"/>
</dbReference>
<organism evidence="2 3">
    <name type="scientific">Paraburkholderia sejongensis</name>
    <dbReference type="NCBI Taxonomy" id="2886946"/>
    <lineage>
        <taxon>Bacteria</taxon>
        <taxon>Pseudomonadati</taxon>
        <taxon>Pseudomonadota</taxon>
        <taxon>Betaproteobacteria</taxon>
        <taxon>Burkholderiales</taxon>
        <taxon>Burkholderiaceae</taxon>
        <taxon>Paraburkholderia</taxon>
    </lineage>
</organism>
<feature type="domain" description="Tlde1" evidence="1">
    <location>
        <begin position="21"/>
        <end position="104"/>
    </location>
</feature>
<protein>
    <submittedName>
        <fullName evidence="2">DUF2778 domain-containing protein</fullName>
    </submittedName>
</protein>
<evidence type="ECO:0000313" key="3">
    <source>
        <dbReference type="Proteomes" id="UP001431019"/>
    </source>
</evidence>